<protein>
    <submittedName>
        <fullName evidence="1">Uncharacterized protein</fullName>
    </submittedName>
</protein>
<comment type="caution">
    <text evidence="1">The sequence shown here is derived from an EMBL/GenBank/DDBJ whole genome shotgun (WGS) entry which is preliminary data.</text>
</comment>
<name>A0A1U7IY92_9CYAN</name>
<reference evidence="1 2" key="1">
    <citation type="submission" date="2016-11" db="EMBL/GenBank/DDBJ databases">
        <title>Draft Genome Sequences of Nine Cyanobacterial Strains from Diverse Habitats.</title>
        <authorList>
            <person name="Zhu T."/>
            <person name="Hou S."/>
            <person name="Lu X."/>
            <person name="Hess W.R."/>
        </authorList>
    </citation>
    <scope>NUCLEOTIDE SEQUENCE [LARGE SCALE GENOMIC DNA]</scope>
    <source>
        <strain evidence="1 2">NIES-30</strain>
    </source>
</reference>
<gene>
    <name evidence="1" type="ORF">NIES30_24810</name>
</gene>
<evidence type="ECO:0000313" key="2">
    <source>
        <dbReference type="Proteomes" id="UP000185557"/>
    </source>
</evidence>
<sequence length="91" mass="10142">MLESILKGAGFFALHHGFATQCQIQVISFSFYRQLFFPGLERAAARNLKIKQLAESSASSWVKQLRKLPLVLGIVDDLLPLNAKALRGTVR</sequence>
<proteinExistence type="predicted"/>
<organism evidence="1 2">
    <name type="scientific">Phormidium tenue NIES-30</name>
    <dbReference type="NCBI Taxonomy" id="549789"/>
    <lineage>
        <taxon>Bacteria</taxon>
        <taxon>Bacillati</taxon>
        <taxon>Cyanobacteriota</taxon>
        <taxon>Cyanophyceae</taxon>
        <taxon>Oscillatoriophycideae</taxon>
        <taxon>Oscillatoriales</taxon>
        <taxon>Oscillatoriaceae</taxon>
        <taxon>Phormidium</taxon>
    </lineage>
</organism>
<evidence type="ECO:0000313" key="1">
    <source>
        <dbReference type="EMBL" id="OKH43543.1"/>
    </source>
</evidence>
<dbReference type="RefSeq" id="WP_190740800.1">
    <property type="nucleotide sequence ID" value="NZ_MRCG01000032.1"/>
</dbReference>
<dbReference type="STRING" id="549789.NIES30_24810"/>
<dbReference type="Proteomes" id="UP000185557">
    <property type="component" value="Unassembled WGS sequence"/>
</dbReference>
<accession>A0A1U7IY92</accession>
<dbReference type="AlphaFoldDB" id="A0A1U7IY92"/>
<keyword evidence="2" id="KW-1185">Reference proteome</keyword>
<dbReference type="EMBL" id="MRCG01000032">
    <property type="protein sequence ID" value="OKH43543.1"/>
    <property type="molecule type" value="Genomic_DNA"/>
</dbReference>